<comment type="caution">
    <text evidence="1">The sequence shown here is derived from an EMBL/GenBank/DDBJ whole genome shotgun (WGS) entry which is preliminary data.</text>
</comment>
<name>A0ACC1KET9_9FUNG</name>
<gene>
    <name evidence="1" type="ORF">H4R21_007002</name>
</gene>
<feature type="non-terminal residue" evidence="1">
    <location>
        <position position="106"/>
    </location>
</feature>
<dbReference type="Proteomes" id="UP001140087">
    <property type="component" value="Unassembled WGS sequence"/>
</dbReference>
<organism evidence="1 2">
    <name type="scientific">Coemansia helicoidea</name>
    <dbReference type="NCBI Taxonomy" id="1286919"/>
    <lineage>
        <taxon>Eukaryota</taxon>
        <taxon>Fungi</taxon>
        <taxon>Fungi incertae sedis</taxon>
        <taxon>Zoopagomycota</taxon>
        <taxon>Kickxellomycotina</taxon>
        <taxon>Kickxellomycetes</taxon>
        <taxon>Kickxellales</taxon>
        <taxon>Kickxellaceae</taxon>
        <taxon>Coemansia</taxon>
    </lineage>
</organism>
<keyword evidence="2" id="KW-1185">Reference proteome</keyword>
<protein>
    <submittedName>
        <fullName evidence="1">Uncharacterized protein</fullName>
    </submittedName>
</protein>
<evidence type="ECO:0000313" key="2">
    <source>
        <dbReference type="Proteomes" id="UP001140087"/>
    </source>
</evidence>
<evidence type="ECO:0000313" key="1">
    <source>
        <dbReference type="EMBL" id="KAJ2788448.1"/>
    </source>
</evidence>
<proteinExistence type="predicted"/>
<reference evidence="1" key="1">
    <citation type="submission" date="2022-07" db="EMBL/GenBank/DDBJ databases">
        <title>Phylogenomic reconstructions and comparative analyses of Kickxellomycotina fungi.</title>
        <authorList>
            <person name="Reynolds N.K."/>
            <person name="Stajich J.E."/>
            <person name="Barry K."/>
            <person name="Grigoriev I.V."/>
            <person name="Crous P."/>
            <person name="Smith M.E."/>
        </authorList>
    </citation>
    <scope>NUCLEOTIDE SEQUENCE</scope>
    <source>
        <strain evidence="1">BCRC 34780</strain>
    </source>
</reference>
<dbReference type="EMBL" id="JANBUN010004072">
    <property type="protein sequence ID" value="KAJ2788448.1"/>
    <property type="molecule type" value="Genomic_DNA"/>
</dbReference>
<accession>A0ACC1KET9</accession>
<sequence length="106" mass="11838">MHAYRGSLVSPTSTDRQSTDDEDEVFFGPMTTVELKKLHKQRDMHRRNTHAVQPQREAGATAIQALWRGGLVRQRQQVQVQLHQGHRMAPGVQCTTPGASPLPVST</sequence>